<evidence type="ECO:0000313" key="2">
    <source>
        <dbReference type="EMBL" id="MCL9818560.1"/>
    </source>
</evidence>
<gene>
    <name evidence="2" type="ORF">AArcSt2_16605</name>
</gene>
<dbReference type="PANTHER" id="PTHR45947">
    <property type="entry name" value="SULFOQUINOVOSYL TRANSFERASE SQD2"/>
    <property type="match status" value="1"/>
</dbReference>
<proteinExistence type="predicted"/>
<organism evidence="2 3">
    <name type="scientific">Natronocalculus amylovorans</name>
    <dbReference type="NCBI Taxonomy" id="2917812"/>
    <lineage>
        <taxon>Archaea</taxon>
        <taxon>Methanobacteriati</taxon>
        <taxon>Methanobacteriota</taxon>
        <taxon>Stenosarchaea group</taxon>
        <taxon>Halobacteria</taxon>
        <taxon>Halobacteriales</taxon>
        <taxon>Haloferacaceae</taxon>
        <taxon>Natronocalculus</taxon>
    </lineage>
</organism>
<dbReference type="PANTHER" id="PTHR45947:SF3">
    <property type="entry name" value="SULFOQUINOVOSYL TRANSFERASE SQD2"/>
    <property type="match status" value="1"/>
</dbReference>
<dbReference type="Proteomes" id="UP001203207">
    <property type="component" value="Unassembled WGS sequence"/>
</dbReference>
<dbReference type="CDD" id="cd03801">
    <property type="entry name" value="GT4_PimA-like"/>
    <property type="match status" value="1"/>
</dbReference>
<evidence type="ECO:0000313" key="3">
    <source>
        <dbReference type="Proteomes" id="UP001203207"/>
    </source>
</evidence>
<name>A0AAE3KAW2_9EURY</name>
<feature type="domain" description="Glycosyl transferase family 1" evidence="1">
    <location>
        <begin position="177"/>
        <end position="333"/>
    </location>
</feature>
<dbReference type="EMBL" id="JAKRVX010000016">
    <property type="protein sequence ID" value="MCL9818560.1"/>
    <property type="molecule type" value="Genomic_DNA"/>
</dbReference>
<dbReference type="RefSeq" id="WP_250586350.1">
    <property type="nucleotide sequence ID" value="NZ_JAKRVX010000016.1"/>
</dbReference>
<comment type="caution">
    <text evidence="2">The sequence shown here is derived from an EMBL/GenBank/DDBJ whole genome shotgun (WGS) entry which is preliminary data.</text>
</comment>
<reference evidence="2" key="2">
    <citation type="submission" date="2022-02" db="EMBL/GenBank/DDBJ databases">
        <authorList>
            <person name="Elcheninov A.G."/>
            <person name="Sorokin D.Y."/>
            <person name="Kublanov I.V."/>
        </authorList>
    </citation>
    <scope>NUCLEOTIDE SEQUENCE</scope>
    <source>
        <strain evidence="2">AArc-St2</strain>
    </source>
</reference>
<protein>
    <submittedName>
        <fullName evidence="2">Glycosyltransferase family 4 protein</fullName>
    </submittedName>
</protein>
<dbReference type="Pfam" id="PF00534">
    <property type="entry name" value="Glycos_transf_1"/>
    <property type="match status" value="1"/>
</dbReference>
<keyword evidence="3" id="KW-1185">Reference proteome</keyword>
<dbReference type="InterPro" id="IPR001296">
    <property type="entry name" value="Glyco_trans_1"/>
</dbReference>
<evidence type="ECO:0000259" key="1">
    <source>
        <dbReference type="Pfam" id="PF00534"/>
    </source>
</evidence>
<dbReference type="SUPFAM" id="SSF53756">
    <property type="entry name" value="UDP-Glycosyltransferase/glycogen phosphorylase"/>
    <property type="match status" value="1"/>
</dbReference>
<dbReference type="InterPro" id="IPR050194">
    <property type="entry name" value="Glycosyltransferase_grp1"/>
</dbReference>
<dbReference type="Gene3D" id="3.40.50.2000">
    <property type="entry name" value="Glycogen Phosphorylase B"/>
    <property type="match status" value="2"/>
</dbReference>
<dbReference type="GO" id="GO:0016757">
    <property type="term" value="F:glycosyltransferase activity"/>
    <property type="evidence" value="ECO:0007669"/>
    <property type="project" value="InterPro"/>
</dbReference>
<sequence>MHVGLLTAGDIHTPSGGHLYNKRLCQWLEAHGDRVSIYTIPHRSYGAHLTDNVRPRFRQKLAAIADSVDILLEDSLVYPSVLQLNAKLAAPTVALLHLLPSTVYQVGDSMSESLLTTLHAQAERLYLNSVDGIIHNSDLTKQTVNNMISPSKELVAPPAGDRFDPNTGHSQRTRDVTDTLRVLVVGSVCHRKGHDTLIESLRLIPDTVDLAVTVVGQTTAEPEFARQIQHATDRLAIPVTVTGAISDDLLAKHFADADVLALPSRYESFGMVYLEAMSFGVVPIGTTAGAASSVIGDGGIVIPPNDPNALSSALEAFALDRSMLRSYSFRARNRYGEHPDWETTASSIQEFLTSIVAG</sequence>
<reference evidence="2" key="1">
    <citation type="journal article" date="2022" name="Syst. Appl. Microbiol.">
        <title>Natronocalculus amylovorans gen. nov., sp. nov., and Natranaeroarchaeum aerophilus sp. nov., dominant culturable amylolytic natronoarchaea from hypersaline soda lakes in southwestern Siberia.</title>
        <authorList>
            <person name="Sorokin D.Y."/>
            <person name="Elcheninov A.G."/>
            <person name="Khizhniak T.V."/>
            <person name="Koenen M."/>
            <person name="Bale N.J."/>
            <person name="Damste J.S.S."/>
            <person name="Kublanov I.V."/>
        </authorList>
    </citation>
    <scope>NUCLEOTIDE SEQUENCE</scope>
    <source>
        <strain evidence="2">AArc-St2</strain>
    </source>
</reference>
<accession>A0AAE3KAW2</accession>
<dbReference type="AlphaFoldDB" id="A0AAE3KAW2"/>